<feature type="transmembrane region" description="Helical" evidence="7">
    <location>
        <begin position="46"/>
        <end position="63"/>
    </location>
</feature>
<feature type="transmembrane region" description="Helical" evidence="7">
    <location>
        <begin position="104"/>
        <end position="123"/>
    </location>
</feature>
<dbReference type="PANTHER" id="PTHR30474">
    <property type="entry name" value="CELL CYCLE PROTEIN"/>
    <property type="match status" value="1"/>
</dbReference>
<evidence type="ECO:0000313" key="9">
    <source>
        <dbReference type="Proteomes" id="UP001501358"/>
    </source>
</evidence>
<evidence type="ECO:0000256" key="7">
    <source>
        <dbReference type="SAM" id="Phobius"/>
    </source>
</evidence>
<feature type="region of interest" description="Disordered" evidence="6">
    <location>
        <begin position="459"/>
        <end position="519"/>
    </location>
</feature>
<evidence type="ECO:0000256" key="6">
    <source>
        <dbReference type="SAM" id="MobiDB-lite"/>
    </source>
</evidence>
<feature type="compositionally biased region" description="Basic and acidic residues" evidence="6">
    <location>
        <begin position="465"/>
        <end position="490"/>
    </location>
</feature>
<feature type="transmembrane region" description="Helical" evidence="7">
    <location>
        <begin position="172"/>
        <end position="189"/>
    </location>
</feature>
<feature type="transmembrane region" description="Helical" evidence="7">
    <location>
        <begin position="361"/>
        <end position="382"/>
    </location>
</feature>
<organism evidence="8 9">
    <name type="scientific">Streptomyces thermolineatus</name>
    <dbReference type="NCBI Taxonomy" id="44033"/>
    <lineage>
        <taxon>Bacteria</taxon>
        <taxon>Bacillati</taxon>
        <taxon>Actinomycetota</taxon>
        <taxon>Actinomycetes</taxon>
        <taxon>Kitasatosporales</taxon>
        <taxon>Streptomycetaceae</taxon>
        <taxon>Streptomyces</taxon>
    </lineage>
</organism>
<dbReference type="EMBL" id="BAAATA010000002">
    <property type="protein sequence ID" value="GAA2472299.1"/>
    <property type="molecule type" value="Genomic_DNA"/>
</dbReference>
<keyword evidence="9" id="KW-1185">Reference proteome</keyword>
<feature type="transmembrane region" description="Helical" evidence="7">
    <location>
        <begin position="274"/>
        <end position="292"/>
    </location>
</feature>
<sequence>MPPTAVRVPRRRGTELLLTAAAVGICAYGYANVGLAAEGTVPPDTASRAAGLGALALAAHLVVRRCAPCADPLVLPVAVLLNGIGLVVVHRLDLDTPGPPAAPAQLMCSALGIVVFAVVLLVLRDHRLLRRRAGLLGIGALVLTAAPLFFPAVNGARLWIRAGGFSVQPSEFAKVLLTVFFAARLADVHRVAGGRRLPRGGGRRCKGKGKNKKEKGEGGERCRVVVSRRVLAPVVAVWLAGVGLLVAERDLGASLLLSGLFVVFLYVSLGRPGWVAAGLLPVVAGAVVVAALEPHVHGRLQEWLHPLAGYEAGEGTGQLAQSLFAFASGGLLGTGLGEGHSVMIGFAVKSDFVLATVGEELGLVGLTAVLLLYALLVTRGYRCGLTLPDRFGRLLAVGLATLVGLQVFVIAGGVTGLVPLTGMAMPFLAQGGSSVVTNWIVVALFVRLSDAARAPVAMPAARPAAPRDEAREEARDETRDEAREEAREEAADAVPAAGPEAAPAGAGAVADGVAGGAVR</sequence>
<feature type="transmembrane region" description="Helical" evidence="7">
    <location>
        <begin position="230"/>
        <end position="247"/>
    </location>
</feature>
<evidence type="ECO:0000256" key="4">
    <source>
        <dbReference type="ARBA" id="ARBA00022989"/>
    </source>
</evidence>
<dbReference type="InterPro" id="IPR001182">
    <property type="entry name" value="FtsW/RodA"/>
</dbReference>
<dbReference type="PANTHER" id="PTHR30474:SF3">
    <property type="entry name" value="PEPTIDOGLYCAN GLYCOSYLTRANSFERASE RODA"/>
    <property type="match status" value="1"/>
</dbReference>
<comment type="subcellular location">
    <subcellularLocation>
        <location evidence="1">Membrane</location>
        <topology evidence="1">Multi-pass membrane protein</topology>
    </subcellularLocation>
</comment>
<keyword evidence="2 7" id="KW-0812">Transmembrane</keyword>
<comment type="caution">
    <text evidence="8">The sequence shown here is derived from an EMBL/GenBank/DDBJ whole genome shotgun (WGS) entry which is preliminary data.</text>
</comment>
<name>A0ABN3KZ33_9ACTN</name>
<feature type="compositionally biased region" description="Low complexity" evidence="6">
    <location>
        <begin position="492"/>
        <end position="512"/>
    </location>
</feature>
<dbReference type="Pfam" id="PF01098">
    <property type="entry name" value="FTSW_RODA_SPOVE"/>
    <property type="match status" value="1"/>
</dbReference>
<feature type="transmembrane region" description="Helical" evidence="7">
    <location>
        <begin position="72"/>
        <end position="92"/>
    </location>
</feature>
<dbReference type="Proteomes" id="UP001501358">
    <property type="component" value="Unassembled WGS sequence"/>
</dbReference>
<proteinExistence type="predicted"/>
<accession>A0ABN3KZ33</accession>
<reference evidence="8 9" key="1">
    <citation type="journal article" date="2019" name="Int. J. Syst. Evol. Microbiol.">
        <title>The Global Catalogue of Microorganisms (GCM) 10K type strain sequencing project: providing services to taxonomists for standard genome sequencing and annotation.</title>
        <authorList>
            <consortium name="The Broad Institute Genomics Platform"/>
            <consortium name="The Broad Institute Genome Sequencing Center for Infectious Disease"/>
            <person name="Wu L."/>
            <person name="Ma J."/>
        </authorList>
    </citation>
    <scope>NUCLEOTIDE SEQUENCE [LARGE SCALE GENOMIC DNA]</scope>
    <source>
        <strain evidence="8 9">JCM 6307</strain>
    </source>
</reference>
<evidence type="ECO:0000256" key="3">
    <source>
        <dbReference type="ARBA" id="ARBA00022960"/>
    </source>
</evidence>
<evidence type="ECO:0000313" key="8">
    <source>
        <dbReference type="EMBL" id="GAA2472299.1"/>
    </source>
</evidence>
<feature type="transmembrane region" description="Helical" evidence="7">
    <location>
        <begin position="135"/>
        <end position="160"/>
    </location>
</feature>
<evidence type="ECO:0000256" key="1">
    <source>
        <dbReference type="ARBA" id="ARBA00004141"/>
    </source>
</evidence>
<keyword evidence="3" id="KW-0133">Cell shape</keyword>
<keyword evidence="4 7" id="KW-1133">Transmembrane helix</keyword>
<feature type="transmembrane region" description="Helical" evidence="7">
    <location>
        <begin position="253"/>
        <end position="269"/>
    </location>
</feature>
<evidence type="ECO:0000256" key="2">
    <source>
        <dbReference type="ARBA" id="ARBA00022692"/>
    </source>
</evidence>
<evidence type="ECO:0000256" key="5">
    <source>
        <dbReference type="ARBA" id="ARBA00023136"/>
    </source>
</evidence>
<protein>
    <submittedName>
        <fullName evidence="8">FtsW/RodA/SpoVE family cell cycle protein</fullName>
    </submittedName>
</protein>
<gene>
    <name evidence="8" type="ORF">GCM10010406_04990</name>
</gene>
<keyword evidence="5 7" id="KW-0472">Membrane</keyword>
<feature type="transmembrane region" description="Helical" evidence="7">
    <location>
        <begin position="424"/>
        <end position="446"/>
    </location>
</feature>
<feature type="transmembrane region" description="Helical" evidence="7">
    <location>
        <begin position="394"/>
        <end position="418"/>
    </location>
</feature>